<reference evidence="7 8" key="1">
    <citation type="journal article" date="2011" name="Proc. Natl. Acad. Sci. U.S.A.">
        <title>Evolutionary erosion of yeast sex chromosomes by mating-type switching accidents.</title>
        <authorList>
            <person name="Gordon J.L."/>
            <person name="Armisen D."/>
            <person name="Proux-Wera E."/>
            <person name="Oheigeartaigh S.S."/>
            <person name="Byrne K.P."/>
            <person name="Wolfe K.H."/>
        </authorList>
    </citation>
    <scope>NUCLEOTIDE SEQUENCE [LARGE SCALE GENOMIC DNA]</scope>
    <source>
        <strain evidence="8">ATCC 24235 / CBS 4417 / NBRC 1672 / NRRL Y-8282 / UCD 70-5</strain>
    </source>
</reference>
<dbReference type="InterPro" id="IPR004254">
    <property type="entry name" value="AdipoR/HlyIII-related"/>
</dbReference>
<proteinExistence type="predicted"/>
<evidence type="ECO:0000256" key="2">
    <source>
        <dbReference type="ARBA" id="ARBA00022692"/>
    </source>
</evidence>
<dbReference type="RefSeq" id="XP_003685836.1">
    <property type="nucleotide sequence ID" value="XM_003685788.1"/>
</dbReference>
<dbReference type="OrthoDB" id="5585746at2759"/>
<dbReference type="Pfam" id="PF03006">
    <property type="entry name" value="HlyIII"/>
    <property type="match status" value="1"/>
</dbReference>
<dbReference type="GO" id="GO:0038023">
    <property type="term" value="F:signaling receptor activity"/>
    <property type="evidence" value="ECO:0007669"/>
    <property type="project" value="TreeGrafter"/>
</dbReference>
<dbReference type="EMBL" id="HE612860">
    <property type="protein sequence ID" value="CCE63402.1"/>
    <property type="molecule type" value="Genomic_DNA"/>
</dbReference>
<dbReference type="PANTHER" id="PTHR20855">
    <property type="entry name" value="ADIPOR/PROGESTIN RECEPTOR-RELATED"/>
    <property type="match status" value="1"/>
</dbReference>
<dbReference type="eggNOG" id="KOG0748">
    <property type="taxonomic scope" value="Eukaryota"/>
</dbReference>
<accession>G8BU24</accession>
<evidence type="ECO:0000256" key="3">
    <source>
        <dbReference type="ARBA" id="ARBA00022989"/>
    </source>
</evidence>
<evidence type="ECO:0000256" key="6">
    <source>
        <dbReference type="SAM" id="Phobius"/>
    </source>
</evidence>
<dbReference type="GO" id="GO:0046872">
    <property type="term" value="F:metal ion binding"/>
    <property type="evidence" value="ECO:0007669"/>
    <property type="project" value="UniProtKB-KW"/>
</dbReference>
<keyword evidence="2 6" id="KW-0812">Transmembrane</keyword>
<evidence type="ECO:0000313" key="8">
    <source>
        <dbReference type="Proteomes" id="UP000005666"/>
    </source>
</evidence>
<sequence>MPDTIEIPVNDDLRLTQKNSYSKRMYDAVVNGGNSIGNIQKIKQKSKNVMANNNPSNIPSTILKSGYTKLNNYYSSGSERGKKMLSRFNSNNSTNKNTYAYDSDGDENINENEKNLYNSFRNEESAKSRFILMNRESQDTLVGMDTDSDSLFSGSASTLFSNNNLKDNKLAKEVLVRNARISPIQNTSSSVTLVEENAHFEQEECLRKLRVILKKEELTSTDIRNYNIAFNHDVAFDLGKERHLHYYELPFPWRENKYIIHGYRFHDKFYQLILSVFNWYGVHNETTNIWTHMLAAFYLIYLLTVDFQKTFIVLDTEHVPATTKYIIYMFLGAGIKCMFASVFWHTFNGTTSIRLRPKFCCVDYTGITLLISASIMSAEYITLYDYPKAMSFYMILSGIFAVFGLYLNWSPKFDSPEARPLRIKFFVLLAAVGGLSFVNLVCLEGLSRAIWLFSPVTNKSVIYYIIGVFFYGSFIPERFRSDYLIDEKIPTTKELSSDVHVITTERDLHFRKNPTSTCHCIDHRVSFRSLWWVDYYCNSHSIWHIFVFLGVVGHYNAILDMATKKWLLP</sequence>
<dbReference type="GO" id="GO:0016020">
    <property type="term" value="C:membrane"/>
    <property type="evidence" value="ECO:0007669"/>
    <property type="project" value="UniProtKB-SubCell"/>
</dbReference>
<keyword evidence="3 6" id="KW-1133">Transmembrane helix</keyword>
<dbReference type="AlphaFoldDB" id="G8BU24"/>
<comment type="subcellular location">
    <subcellularLocation>
        <location evidence="1">Membrane</location>
        <topology evidence="1">Multi-pass membrane protein</topology>
    </subcellularLocation>
</comment>
<evidence type="ECO:0000313" key="7">
    <source>
        <dbReference type="EMBL" id="CCE63402.1"/>
    </source>
</evidence>
<keyword evidence="4 6" id="KW-0472">Membrane</keyword>
<feature type="transmembrane region" description="Helical" evidence="6">
    <location>
        <begin position="421"/>
        <end position="441"/>
    </location>
</feature>
<evidence type="ECO:0000256" key="4">
    <source>
        <dbReference type="ARBA" id="ARBA00023136"/>
    </source>
</evidence>
<organism evidence="7 8">
    <name type="scientific">Tetrapisispora phaffii (strain ATCC 24235 / CBS 4417 / NBRC 1672 / NRRL Y-8282 / UCD 70-5)</name>
    <name type="common">Yeast</name>
    <name type="synonym">Fabospora phaffii</name>
    <dbReference type="NCBI Taxonomy" id="1071381"/>
    <lineage>
        <taxon>Eukaryota</taxon>
        <taxon>Fungi</taxon>
        <taxon>Dikarya</taxon>
        <taxon>Ascomycota</taxon>
        <taxon>Saccharomycotina</taxon>
        <taxon>Saccharomycetes</taxon>
        <taxon>Saccharomycetales</taxon>
        <taxon>Saccharomycetaceae</taxon>
        <taxon>Tetrapisispora</taxon>
    </lineage>
</organism>
<dbReference type="GO" id="GO:0006882">
    <property type="term" value="P:intracellular zinc ion homeostasis"/>
    <property type="evidence" value="ECO:0007669"/>
    <property type="project" value="EnsemblFungi"/>
</dbReference>
<dbReference type="KEGG" id="tpf:TPHA_0E03120"/>
<name>G8BU24_TETPH</name>
<protein>
    <recommendedName>
        <fullName evidence="9">ADIPOR-like receptor IZH3</fullName>
    </recommendedName>
</protein>
<dbReference type="Proteomes" id="UP000005666">
    <property type="component" value="Chromosome 5"/>
</dbReference>
<feature type="transmembrane region" description="Helical" evidence="6">
    <location>
        <begin position="289"/>
        <end position="305"/>
    </location>
</feature>
<feature type="transmembrane region" description="Helical" evidence="6">
    <location>
        <begin position="461"/>
        <end position="479"/>
    </location>
</feature>
<feature type="transmembrane region" description="Helical" evidence="6">
    <location>
        <begin position="325"/>
        <end position="347"/>
    </location>
</feature>
<evidence type="ECO:0008006" key="9">
    <source>
        <dbReference type="Google" id="ProtNLM"/>
    </source>
</evidence>
<feature type="transmembrane region" description="Helical" evidence="6">
    <location>
        <begin position="390"/>
        <end position="409"/>
    </location>
</feature>
<keyword evidence="5" id="KW-0862">Zinc</keyword>
<evidence type="ECO:0000256" key="1">
    <source>
        <dbReference type="ARBA" id="ARBA00004141"/>
    </source>
</evidence>
<dbReference type="HOGENOM" id="CLU_025943_0_1_1"/>
<dbReference type="STRING" id="1071381.G8BU24"/>
<dbReference type="PANTHER" id="PTHR20855:SF97">
    <property type="entry name" value="ADIPOR-LIKE RECEPTOR IZH3-RELATED"/>
    <property type="match status" value="1"/>
</dbReference>
<evidence type="ECO:0000256" key="5">
    <source>
        <dbReference type="PIRSR" id="PIRSR604254-1"/>
    </source>
</evidence>
<keyword evidence="5" id="KW-0479">Metal-binding</keyword>
<gene>
    <name evidence="7" type="primary">TPHA0E03120</name>
    <name evidence="7" type="ordered locus">TPHA_0E03120</name>
</gene>
<keyword evidence="8" id="KW-1185">Reference proteome</keyword>
<feature type="transmembrane region" description="Helical" evidence="6">
    <location>
        <begin position="359"/>
        <end position="378"/>
    </location>
</feature>
<dbReference type="GeneID" id="11531536"/>
<feature type="binding site" evidence="5">
    <location>
        <position position="345"/>
    </location>
    <ligand>
        <name>Zn(2+)</name>
        <dbReference type="ChEBI" id="CHEBI:29105"/>
    </ligand>
</feature>